<keyword evidence="1" id="KW-0812">Transmembrane</keyword>
<keyword evidence="3" id="KW-1185">Reference proteome</keyword>
<evidence type="ECO:0000256" key="1">
    <source>
        <dbReference type="SAM" id="Phobius"/>
    </source>
</evidence>
<sequence>MRMASPLCEFSCSAFSISRMISTVKNQRWIRSSRIMLRGNTIFLVGSMKWILPCVNFLMVNKFPVMTEKYSTF</sequence>
<evidence type="ECO:0000313" key="3">
    <source>
        <dbReference type="Proteomes" id="UP000824782"/>
    </source>
</evidence>
<feature type="transmembrane region" description="Helical" evidence="1">
    <location>
        <begin position="35"/>
        <end position="59"/>
    </location>
</feature>
<name>A0AAV6ZIL2_ENGPU</name>
<comment type="caution">
    <text evidence="2">The sequence shown here is derived from an EMBL/GenBank/DDBJ whole genome shotgun (WGS) entry which is preliminary data.</text>
</comment>
<keyword evidence="1" id="KW-1133">Transmembrane helix</keyword>
<dbReference type="EMBL" id="WNYA01000212">
    <property type="protein sequence ID" value="KAG8549237.1"/>
    <property type="molecule type" value="Genomic_DNA"/>
</dbReference>
<protein>
    <submittedName>
        <fullName evidence="2">Uncharacterized protein</fullName>
    </submittedName>
</protein>
<dbReference type="AlphaFoldDB" id="A0AAV6ZIL2"/>
<reference evidence="2" key="1">
    <citation type="thesis" date="2020" institute="ProQuest LLC" country="789 East Eisenhower Parkway, Ann Arbor, MI, USA">
        <title>Comparative Genomics and Chromosome Evolution.</title>
        <authorList>
            <person name="Mudd A.B."/>
        </authorList>
    </citation>
    <scope>NUCLEOTIDE SEQUENCE</scope>
    <source>
        <strain evidence="2">237g6f4</strain>
        <tissue evidence="2">Blood</tissue>
    </source>
</reference>
<gene>
    <name evidence="2" type="ORF">GDO81_021961</name>
</gene>
<accession>A0AAV6ZIL2</accession>
<keyword evidence="1" id="KW-0472">Membrane</keyword>
<evidence type="ECO:0000313" key="2">
    <source>
        <dbReference type="EMBL" id="KAG8549237.1"/>
    </source>
</evidence>
<proteinExistence type="predicted"/>
<dbReference type="Proteomes" id="UP000824782">
    <property type="component" value="Unassembled WGS sequence"/>
</dbReference>
<organism evidence="2 3">
    <name type="scientific">Engystomops pustulosus</name>
    <name type="common">Tungara frog</name>
    <name type="synonym">Physalaemus pustulosus</name>
    <dbReference type="NCBI Taxonomy" id="76066"/>
    <lineage>
        <taxon>Eukaryota</taxon>
        <taxon>Metazoa</taxon>
        <taxon>Chordata</taxon>
        <taxon>Craniata</taxon>
        <taxon>Vertebrata</taxon>
        <taxon>Euteleostomi</taxon>
        <taxon>Amphibia</taxon>
        <taxon>Batrachia</taxon>
        <taxon>Anura</taxon>
        <taxon>Neobatrachia</taxon>
        <taxon>Hyloidea</taxon>
        <taxon>Leptodactylidae</taxon>
        <taxon>Leiuperinae</taxon>
        <taxon>Engystomops</taxon>
    </lineage>
</organism>